<name>A0A1R3HGT1_COCAP</name>
<sequence length="265" mass="29357">MKSVKNNLPGLILNVLLIVLSCPIMVIGWWLFMNTSVLINTGPDGCGGEVVNGVGLGIICAGALLMVVSVVGSIYYCCRMCCSSRPCLLTLSFWFYVVFMVLFIIFNLGFTIYTLADTNQGFDSQLWNETQTCMIKSDICTKFNPKYLNNTLEEHLTAIQSGCCKPSDDCGFTYSSPANWTAGKGVSDKNPDCNAWDNDPKVMCFNCDSCKAVFADKMNKMYKKFGKVNFGFIALLIIAFAAYLVFREDDNYTSSNQTTGRRAHP</sequence>
<evidence type="ECO:0000256" key="6">
    <source>
        <dbReference type="SAM" id="Phobius"/>
    </source>
</evidence>
<dbReference type="PROSITE" id="PS51257">
    <property type="entry name" value="PROKAR_LIPOPROTEIN"/>
    <property type="match status" value="1"/>
</dbReference>
<dbReference type="STRING" id="210143.A0A1R3HGT1"/>
<dbReference type="AlphaFoldDB" id="A0A1R3HGT1"/>
<feature type="transmembrane region" description="Helical" evidence="6">
    <location>
        <begin position="88"/>
        <end position="116"/>
    </location>
</feature>
<keyword evidence="5 6" id="KW-0472">Membrane</keyword>
<keyword evidence="3 6" id="KW-0812">Transmembrane</keyword>
<feature type="transmembrane region" description="Helical" evidence="6">
    <location>
        <begin position="12"/>
        <end position="33"/>
    </location>
</feature>
<dbReference type="GO" id="GO:0009734">
    <property type="term" value="P:auxin-activated signaling pathway"/>
    <property type="evidence" value="ECO:0007669"/>
    <property type="project" value="InterPro"/>
</dbReference>
<reference evidence="7 8" key="1">
    <citation type="submission" date="2013-09" db="EMBL/GenBank/DDBJ databases">
        <title>Corchorus capsularis genome sequencing.</title>
        <authorList>
            <person name="Alam M."/>
            <person name="Haque M.S."/>
            <person name="Islam M.S."/>
            <person name="Emdad E.M."/>
            <person name="Islam M.M."/>
            <person name="Ahmed B."/>
            <person name="Halim A."/>
            <person name="Hossen Q.M.M."/>
            <person name="Hossain M.Z."/>
            <person name="Ahmed R."/>
            <person name="Khan M.M."/>
            <person name="Islam R."/>
            <person name="Rashid M.M."/>
            <person name="Khan S.A."/>
            <person name="Rahman M.S."/>
            <person name="Alam M."/>
        </authorList>
    </citation>
    <scope>NUCLEOTIDE SEQUENCE [LARGE SCALE GENOMIC DNA]</scope>
    <source>
        <strain evidence="8">cv. CVL-1</strain>
        <tissue evidence="7">Whole seedling</tissue>
    </source>
</reference>
<dbReference type="Pfam" id="PF00335">
    <property type="entry name" value="Tetraspanin"/>
    <property type="match status" value="1"/>
</dbReference>
<evidence type="ECO:0000256" key="2">
    <source>
        <dbReference type="ARBA" id="ARBA00006840"/>
    </source>
</evidence>
<accession>A0A1R3HGT1</accession>
<dbReference type="Proteomes" id="UP000188268">
    <property type="component" value="Unassembled WGS sequence"/>
</dbReference>
<keyword evidence="4 6" id="KW-1133">Transmembrane helix</keyword>
<comment type="caution">
    <text evidence="7">The sequence shown here is derived from an EMBL/GenBank/DDBJ whole genome shotgun (WGS) entry which is preliminary data.</text>
</comment>
<evidence type="ECO:0000313" key="8">
    <source>
        <dbReference type="Proteomes" id="UP000188268"/>
    </source>
</evidence>
<dbReference type="Gramene" id="OMO69587">
    <property type="protein sequence ID" value="OMO69587"/>
    <property type="gene ID" value="CCACVL1_19408"/>
</dbReference>
<proteinExistence type="inferred from homology"/>
<dbReference type="PANTHER" id="PTHR32191">
    <property type="entry name" value="TETRASPANIN-8-RELATED"/>
    <property type="match status" value="1"/>
</dbReference>
<evidence type="ECO:0000256" key="1">
    <source>
        <dbReference type="ARBA" id="ARBA00004141"/>
    </source>
</evidence>
<feature type="transmembrane region" description="Helical" evidence="6">
    <location>
        <begin position="228"/>
        <end position="246"/>
    </location>
</feature>
<dbReference type="GO" id="GO:0016020">
    <property type="term" value="C:membrane"/>
    <property type="evidence" value="ECO:0007669"/>
    <property type="project" value="UniProtKB-SubCell"/>
</dbReference>
<gene>
    <name evidence="7" type="ORF">CCACVL1_19408</name>
</gene>
<evidence type="ECO:0000313" key="7">
    <source>
        <dbReference type="EMBL" id="OMO69587.1"/>
    </source>
</evidence>
<dbReference type="OrthoDB" id="1738864at2759"/>
<organism evidence="7 8">
    <name type="scientific">Corchorus capsularis</name>
    <name type="common">Jute</name>
    <dbReference type="NCBI Taxonomy" id="210143"/>
    <lineage>
        <taxon>Eukaryota</taxon>
        <taxon>Viridiplantae</taxon>
        <taxon>Streptophyta</taxon>
        <taxon>Embryophyta</taxon>
        <taxon>Tracheophyta</taxon>
        <taxon>Spermatophyta</taxon>
        <taxon>Magnoliopsida</taxon>
        <taxon>eudicotyledons</taxon>
        <taxon>Gunneridae</taxon>
        <taxon>Pentapetalae</taxon>
        <taxon>rosids</taxon>
        <taxon>malvids</taxon>
        <taxon>Malvales</taxon>
        <taxon>Malvaceae</taxon>
        <taxon>Grewioideae</taxon>
        <taxon>Apeibeae</taxon>
        <taxon>Corchorus</taxon>
    </lineage>
</organism>
<evidence type="ECO:0000256" key="3">
    <source>
        <dbReference type="ARBA" id="ARBA00022692"/>
    </source>
</evidence>
<evidence type="ECO:0000256" key="5">
    <source>
        <dbReference type="ARBA" id="ARBA00023136"/>
    </source>
</evidence>
<keyword evidence="8" id="KW-1185">Reference proteome</keyword>
<dbReference type="InterPro" id="IPR044991">
    <property type="entry name" value="TET_plant"/>
</dbReference>
<dbReference type="InterPro" id="IPR018499">
    <property type="entry name" value="Tetraspanin/Peripherin"/>
</dbReference>
<feature type="transmembrane region" description="Helical" evidence="6">
    <location>
        <begin position="53"/>
        <end position="76"/>
    </location>
</feature>
<protein>
    <submittedName>
        <fullName evidence="7">Tetraspanin/Peripherin</fullName>
    </submittedName>
</protein>
<evidence type="ECO:0000256" key="4">
    <source>
        <dbReference type="ARBA" id="ARBA00022989"/>
    </source>
</evidence>
<comment type="subcellular location">
    <subcellularLocation>
        <location evidence="1">Membrane</location>
        <topology evidence="1">Multi-pass membrane protein</topology>
    </subcellularLocation>
</comment>
<dbReference type="EMBL" id="AWWV01011990">
    <property type="protein sequence ID" value="OMO69587.1"/>
    <property type="molecule type" value="Genomic_DNA"/>
</dbReference>
<comment type="similarity">
    <text evidence="2">Belongs to the tetraspanin (TM4SF) family.</text>
</comment>